<dbReference type="EMBL" id="LCRM01000041">
    <property type="protein sequence ID" value="KKW35448.1"/>
    <property type="molecule type" value="Genomic_DNA"/>
</dbReference>
<comment type="caution">
    <text evidence="2">The sequence shown here is derived from an EMBL/GenBank/DDBJ whole genome shotgun (WGS) entry which is preliminary data.</text>
</comment>
<evidence type="ECO:0000256" key="1">
    <source>
        <dbReference type="SAM" id="Phobius"/>
    </source>
</evidence>
<feature type="transmembrane region" description="Helical" evidence="1">
    <location>
        <begin position="318"/>
        <end position="341"/>
    </location>
</feature>
<evidence type="ECO:0008006" key="4">
    <source>
        <dbReference type="Google" id="ProtNLM"/>
    </source>
</evidence>
<name>A0A0G1XW62_9BACT</name>
<proteinExistence type="predicted"/>
<evidence type="ECO:0000313" key="3">
    <source>
        <dbReference type="Proteomes" id="UP000034290"/>
    </source>
</evidence>
<organism evidence="2 3">
    <name type="scientific">Candidatus Giovannonibacteria bacterium GW2011_GWA2_53_7</name>
    <dbReference type="NCBI Taxonomy" id="1618650"/>
    <lineage>
        <taxon>Bacteria</taxon>
        <taxon>Candidatus Giovannoniibacteriota</taxon>
    </lineage>
</organism>
<keyword evidence="1" id="KW-0812">Transmembrane</keyword>
<protein>
    <recommendedName>
        <fullName evidence="4">DUF916 domain-containing protein</fullName>
    </recommendedName>
</protein>
<keyword evidence="1" id="KW-0472">Membrane</keyword>
<dbReference type="Proteomes" id="UP000034290">
    <property type="component" value="Unassembled WGS sequence"/>
</dbReference>
<sequence>MVFCRSATSRCLDLFYLCNYWYPWRPNTEATAINNLMKQVFSFVCSLAFIGAFLGGVGTTAFAQESVGIKIQPTLIEEKVEPGMTKDYALKVENVSKVPLALFTTVRDIIGVGPDGRPIYAEDDQEDTYRVSSWVTFREKRVDLAPGESKTVPFTVLVPKDVSPGGHFGSVSLTEQPSGDLPAGTSIGFEVGAILSLQVTGDVVEDTRFRSFFSAKTVYGTPDVAFTVRLENLGNVVSRPVGLIDITNMWGRKVTSIPVNDTVAGIFPKSARQFDVKWKPDTLEFGRYEAAAAISVSGQKGKQTITSMTQFWILPTNILYPAVGGLLAFILMVYVFLRLYVRRKLRALSGARSGLRGKSGMSPLAAIVIALLIAVIIGFVVLFIFFG</sequence>
<feature type="transmembrane region" description="Helical" evidence="1">
    <location>
        <begin position="40"/>
        <end position="63"/>
    </location>
</feature>
<accession>A0A0G1XW62</accession>
<gene>
    <name evidence="2" type="ORF">UY81_C0041G0004</name>
</gene>
<dbReference type="AlphaFoldDB" id="A0A0G1XW62"/>
<keyword evidence="1" id="KW-1133">Transmembrane helix</keyword>
<reference evidence="2 3" key="1">
    <citation type="journal article" date="2015" name="Nature">
        <title>rRNA introns, odd ribosomes, and small enigmatic genomes across a large radiation of phyla.</title>
        <authorList>
            <person name="Brown C.T."/>
            <person name="Hug L.A."/>
            <person name="Thomas B.C."/>
            <person name="Sharon I."/>
            <person name="Castelle C.J."/>
            <person name="Singh A."/>
            <person name="Wilkins M.J."/>
            <person name="Williams K.H."/>
            <person name="Banfield J.F."/>
        </authorList>
    </citation>
    <scope>NUCLEOTIDE SEQUENCE [LARGE SCALE GENOMIC DNA]</scope>
</reference>
<feature type="transmembrane region" description="Helical" evidence="1">
    <location>
        <begin position="362"/>
        <end position="386"/>
    </location>
</feature>
<evidence type="ECO:0000313" key="2">
    <source>
        <dbReference type="EMBL" id="KKW35448.1"/>
    </source>
</evidence>